<feature type="compositionally biased region" description="Acidic residues" evidence="1">
    <location>
        <begin position="44"/>
        <end position="57"/>
    </location>
</feature>
<reference evidence="2 3" key="1">
    <citation type="submission" date="2013-08" db="EMBL/GenBank/DDBJ databases">
        <title>The genome sequence of Skermanella stibiiresistens.</title>
        <authorList>
            <person name="Zhu W."/>
            <person name="Wang G."/>
        </authorList>
    </citation>
    <scope>NUCLEOTIDE SEQUENCE [LARGE SCALE GENOMIC DNA]</scope>
    <source>
        <strain evidence="2 3">SB22</strain>
    </source>
</reference>
<organism evidence="2 3">
    <name type="scientific">Skermanella stibiiresistens SB22</name>
    <dbReference type="NCBI Taxonomy" id="1385369"/>
    <lineage>
        <taxon>Bacteria</taxon>
        <taxon>Pseudomonadati</taxon>
        <taxon>Pseudomonadota</taxon>
        <taxon>Alphaproteobacteria</taxon>
        <taxon>Rhodospirillales</taxon>
        <taxon>Azospirillaceae</taxon>
        <taxon>Skermanella</taxon>
    </lineage>
</organism>
<dbReference type="AlphaFoldDB" id="W9H8M5"/>
<comment type="caution">
    <text evidence="2">The sequence shown here is derived from an EMBL/GenBank/DDBJ whole genome shotgun (WGS) entry which is preliminary data.</text>
</comment>
<evidence type="ECO:0000256" key="1">
    <source>
        <dbReference type="SAM" id="MobiDB-lite"/>
    </source>
</evidence>
<feature type="compositionally biased region" description="Basic and acidic residues" evidence="1">
    <location>
        <begin position="1"/>
        <end position="18"/>
    </location>
</feature>
<dbReference type="RefSeq" id="WP_037452755.1">
    <property type="nucleotide sequence ID" value="NZ_AVFL01000009.1"/>
</dbReference>
<sequence>MTGEHDPKQPTDPRKPTEKPVPPQHPGNDPAMPPYTPGGVPEPAMEDQEEAAAEEEREVPPSVYPPKRAP</sequence>
<gene>
    <name evidence="2" type="ORF">N825_03265</name>
</gene>
<keyword evidence="3" id="KW-1185">Reference proteome</keyword>
<dbReference type="Proteomes" id="UP000019486">
    <property type="component" value="Unassembled WGS sequence"/>
</dbReference>
<feature type="compositionally biased region" description="Pro residues" evidence="1">
    <location>
        <begin position="19"/>
        <end position="36"/>
    </location>
</feature>
<protein>
    <submittedName>
        <fullName evidence="2">Uncharacterized protein</fullName>
    </submittedName>
</protein>
<feature type="region of interest" description="Disordered" evidence="1">
    <location>
        <begin position="1"/>
        <end position="70"/>
    </location>
</feature>
<proteinExistence type="predicted"/>
<evidence type="ECO:0000313" key="3">
    <source>
        <dbReference type="Proteomes" id="UP000019486"/>
    </source>
</evidence>
<name>W9H8M5_9PROT</name>
<dbReference type="EMBL" id="AVFL01000009">
    <property type="protein sequence ID" value="EWY40128.1"/>
    <property type="molecule type" value="Genomic_DNA"/>
</dbReference>
<accession>W9H8M5</accession>
<evidence type="ECO:0000313" key="2">
    <source>
        <dbReference type="EMBL" id="EWY40128.1"/>
    </source>
</evidence>